<dbReference type="PANTHER" id="PTHR36834:SF1">
    <property type="entry name" value="INTEGRAL MEMBRANE PROTEIN"/>
    <property type="match status" value="1"/>
</dbReference>
<evidence type="ECO:0000313" key="4">
    <source>
        <dbReference type="Proteomes" id="UP000077412"/>
    </source>
</evidence>
<keyword evidence="1" id="KW-0472">Membrane</keyword>
<dbReference type="PANTHER" id="PTHR36834">
    <property type="entry name" value="MEMBRANE PROTEIN-RELATED"/>
    <property type="match status" value="1"/>
</dbReference>
<feature type="transmembrane region" description="Helical" evidence="1">
    <location>
        <begin position="69"/>
        <end position="88"/>
    </location>
</feature>
<evidence type="ECO:0000256" key="1">
    <source>
        <dbReference type="SAM" id="Phobius"/>
    </source>
</evidence>
<dbReference type="EMBL" id="CP016761">
    <property type="protein sequence ID" value="ANX13724.1"/>
    <property type="molecule type" value="Genomic_DNA"/>
</dbReference>
<reference evidence="3 4" key="1">
    <citation type="submission" date="2016-08" db="EMBL/GenBank/DDBJ databases">
        <title>Complete genome sequence of Fictibacillus arsenicus G25-54, a strain with toxicity to nematodes and a potential arsenic-resistance activity.</title>
        <authorList>
            <person name="Zheng Z."/>
        </authorList>
    </citation>
    <scope>NUCLEOTIDE SEQUENCE [LARGE SCALE GENOMIC DNA]</scope>
    <source>
        <strain evidence="3 4">G25-54</strain>
    </source>
</reference>
<keyword evidence="1" id="KW-0812">Transmembrane</keyword>
<sequence>MTLLFYVTLLTKNDYVYGEAINLDLFRTIILMWNSGNQMLLLKNVLGNLILFFPLGCILPLLFRWANHFISSVLYGFLASLLIETMQYTIGNRVFDVDDLVLNTAGTVLGWMCFKVCFGVVYLVLRRR</sequence>
<evidence type="ECO:0000313" key="3">
    <source>
        <dbReference type="EMBL" id="ANX13724.1"/>
    </source>
</evidence>
<keyword evidence="4" id="KW-1185">Reference proteome</keyword>
<keyword evidence="1" id="KW-1133">Transmembrane helix</keyword>
<dbReference type="InterPro" id="IPR053150">
    <property type="entry name" value="Teicoplanin_resist-assoc"/>
</dbReference>
<dbReference type="AlphaFoldDB" id="A0A1B1Z8E0"/>
<dbReference type="KEGG" id="far:ABE41_017075"/>
<evidence type="ECO:0000259" key="2">
    <source>
        <dbReference type="Pfam" id="PF04892"/>
    </source>
</evidence>
<dbReference type="Proteomes" id="UP000077412">
    <property type="component" value="Chromosome"/>
</dbReference>
<gene>
    <name evidence="3" type="ORF">ABE41_017075</name>
</gene>
<organism evidence="3 4">
    <name type="scientific">Fictibacillus arsenicus</name>
    <dbReference type="NCBI Taxonomy" id="255247"/>
    <lineage>
        <taxon>Bacteria</taxon>
        <taxon>Bacillati</taxon>
        <taxon>Bacillota</taxon>
        <taxon>Bacilli</taxon>
        <taxon>Bacillales</taxon>
        <taxon>Fictibacillaceae</taxon>
        <taxon>Fictibacillus</taxon>
    </lineage>
</organism>
<feature type="transmembrane region" description="Helical" evidence="1">
    <location>
        <begin position="108"/>
        <end position="125"/>
    </location>
</feature>
<dbReference type="Pfam" id="PF04892">
    <property type="entry name" value="VanZ"/>
    <property type="match status" value="1"/>
</dbReference>
<protein>
    <recommendedName>
        <fullName evidence="2">VanZ-like domain-containing protein</fullName>
    </recommendedName>
</protein>
<accession>A0A1B1Z8E0</accession>
<proteinExistence type="predicted"/>
<feature type="domain" description="VanZ-like" evidence="2">
    <location>
        <begin position="12"/>
        <end position="117"/>
    </location>
</feature>
<feature type="transmembrane region" description="Helical" evidence="1">
    <location>
        <begin position="41"/>
        <end position="62"/>
    </location>
</feature>
<dbReference type="STRING" id="255247.ABE41_017075"/>
<name>A0A1B1Z8E0_9BACL</name>
<dbReference type="InterPro" id="IPR006976">
    <property type="entry name" value="VanZ-like"/>
</dbReference>